<gene>
    <name evidence="7" type="ordered locus">SRU_1786</name>
</gene>
<dbReference type="GO" id="GO:0046872">
    <property type="term" value="F:metal ion binding"/>
    <property type="evidence" value="ECO:0007669"/>
    <property type="project" value="UniProtKB-KW"/>
</dbReference>
<name>Q2S1M8_SALRD</name>
<dbReference type="Pfam" id="PF01842">
    <property type="entry name" value="ACT"/>
    <property type="match status" value="1"/>
</dbReference>
<dbReference type="InterPro" id="IPR045213">
    <property type="entry name" value="Malic_NAD-bd_bact_type"/>
</dbReference>
<evidence type="ECO:0000256" key="4">
    <source>
        <dbReference type="ARBA" id="ARBA00023002"/>
    </source>
</evidence>
<dbReference type="CDD" id="cd04887">
    <property type="entry name" value="ACT_MalLac-Enz"/>
    <property type="match status" value="1"/>
</dbReference>
<evidence type="ECO:0000256" key="2">
    <source>
        <dbReference type="ARBA" id="ARBA00001946"/>
    </source>
</evidence>
<dbReference type="FunFam" id="3.40.50.720:FF:000095">
    <property type="entry name" value="NADP-dependent malic enzyme"/>
    <property type="match status" value="1"/>
</dbReference>
<sequence length="493" mass="52997">MSLPQFLFVCTTTPTTTRHPMEETEEYLPSASNSITVRVVISNRPGMLAKVTSVIGEHGGNIGAIDIVRAEKDELTRDITINTRSDDHAESIVQALRDLDGVEVVNISDRTFLLHLGGKVEVESKSPLRTRDQLSMAYTPGVARVCEAIHETPEDTHRLTIKSNTVAVVSDGTAVLGLGDIGSGAALPVMEGKAQLLKEFANVNGFPICLDTTDVDEIVNTVRRIAPVFGGINLEDIAAPRCFAVEERLKDELDIPVFHDDQHGTAVVTAAALLNALKIVEKDLDEIKVVTVGIGAAGTAVTEMFMEMGVENIVGVDSHGPVTPERDDLNDAKRQYAEMTDPSVTGDTLSAVMEGADVFIGLSVPDILDVEDLNRMARDPIVFAMANPRPEIMPEVAYPHVAVMATGRSDYPNQINNVLCFPGLFKGALDCRAKGITSEMKIAAAEAIANAIDDQSLTPDYIIPSVFDENVVAQVSSAVSQTAQKQGLARKRT</sequence>
<dbReference type="EMBL" id="CP000159">
    <property type="protein sequence ID" value="ABC44896.1"/>
    <property type="molecule type" value="Genomic_DNA"/>
</dbReference>
<proteinExistence type="predicted"/>
<evidence type="ECO:0000259" key="6">
    <source>
        <dbReference type="PROSITE" id="PS51671"/>
    </source>
</evidence>
<dbReference type="EC" id="1.1.1.38" evidence="7"/>
<evidence type="ECO:0000313" key="8">
    <source>
        <dbReference type="Proteomes" id="UP000008674"/>
    </source>
</evidence>
<reference evidence="7 8" key="1">
    <citation type="journal article" date="2005" name="Proc. Natl. Acad. Sci. U.S.A.">
        <title>The genome of Salinibacter ruber: convergence and gene exchange among hyperhalophilic bacteria and archaea.</title>
        <authorList>
            <person name="Mongodin E.F."/>
            <person name="Nelson K.E."/>
            <person name="Daugherty S."/>
            <person name="Deboy R.T."/>
            <person name="Wister J."/>
            <person name="Khouri H."/>
            <person name="Weidman J."/>
            <person name="Walsh D.A."/>
            <person name="Papke R.T."/>
            <person name="Sanchez Perez G."/>
            <person name="Sharma A.K."/>
            <person name="Nesbo C.L."/>
            <person name="MacLeod D."/>
            <person name="Bapteste E."/>
            <person name="Doolittle W.F."/>
            <person name="Charlebois R.L."/>
            <person name="Legault B."/>
            <person name="Rodriguez-Valera F."/>
        </authorList>
    </citation>
    <scope>NUCLEOTIDE SEQUENCE [LARGE SCALE GENOMIC DNA]</scope>
    <source>
        <strain evidence="8">DSM 13855 / CECT 5946 / M31</strain>
    </source>
</reference>
<dbReference type="SUPFAM" id="SSF53223">
    <property type="entry name" value="Aminoacid dehydrogenase-like, N-terminal domain"/>
    <property type="match status" value="1"/>
</dbReference>
<dbReference type="PROSITE" id="PS00331">
    <property type="entry name" value="MALIC_ENZYMES"/>
    <property type="match status" value="1"/>
</dbReference>
<comment type="cofactor">
    <cofactor evidence="1">
        <name>Mn(2+)</name>
        <dbReference type="ChEBI" id="CHEBI:29035"/>
    </cofactor>
</comment>
<dbReference type="HOGENOM" id="CLU_034446_2_1_10"/>
<dbReference type="Proteomes" id="UP000008674">
    <property type="component" value="Chromosome"/>
</dbReference>
<dbReference type="Gene3D" id="3.40.50.720">
    <property type="entry name" value="NAD(P)-binding Rossmann-like Domain"/>
    <property type="match status" value="1"/>
</dbReference>
<dbReference type="SMART" id="SM00919">
    <property type="entry name" value="Malic_M"/>
    <property type="match status" value="1"/>
</dbReference>
<dbReference type="SUPFAM" id="SSF51735">
    <property type="entry name" value="NAD(P)-binding Rossmann-fold domains"/>
    <property type="match status" value="1"/>
</dbReference>
<dbReference type="STRING" id="309807.SRU_1786"/>
<keyword evidence="4 7" id="KW-0560">Oxidoreductase</keyword>
<dbReference type="GO" id="GO:0016616">
    <property type="term" value="F:oxidoreductase activity, acting on the CH-OH group of donors, NAD or NADP as acceptor"/>
    <property type="evidence" value="ECO:0007669"/>
    <property type="project" value="InterPro"/>
</dbReference>
<dbReference type="InterPro" id="IPR036291">
    <property type="entry name" value="NAD(P)-bd_dom_sf"/>
</dbReference>
<organism evidence="7 8">
    <name type="scientific">Salinibacter ruber (strain DSM 13855 / M31)</name>
    <dbReference type="NCBI Taxonomy" id="309807"/>
    <lineage>
        <taxon>Bacteria</taxon>
        <taxon>Pseudomonadati</taxon>
        <taxon>Rhodothermota</taxon>
        <taxon>Rhodothermia</taxon>
        <taxon>Rhodothermales</taxon>
        <taxon>Salinibacteraceae</taxon>
        <taxon>Salinibacter</taxon>
    </lineage>
</organism>
<dbReference type="InterPro" id="IPR045865">
    <property type="entry name" value="ACT-like_dom_sf"/>
</dbReference>
<dbReference type="CDD" id="cd05311">
    <property type="entry name" value="NAD_bind_2_malic_enz"/>
    <property type="match status" value="1"/>
</dbReference>
<dbReference type="GO" id="GO:0004470">
    <property type="term" value="F:malic enzyme activity"/>
    <property type="evidence" value="ECO:0007669"/>
    <property type="project" value="InterPro"/>
</dbReference>
<dbReference type="PATRIC" id="fig|309807.25.peg.1854"/>
<evidence type="ECO:0000256" key="1">
    <source>
        <dbReference type="ARBA" id="ARBA00001936"/>
    </source>
</evidence>
<dbReference type="Gene3D" id="3.40.50.10380">
    <property type="entry name" value="Malic enzyme, N-terminal domain"/>
    <property type="match status" value="1"/>
</dbReference>
<dbReference type="InterPro" id="IPR012301">
    <property type="entry name" value="Malic_N_dom"/>
</dbReference>
<comment type="cofactor">
    <cofactor evidence="2">
        <name>Mg(2+)</name>
        <dbReference type="ChEBI" id="CHEBI:18420"/>
    </cofactor>
</comment>
<dbReference type="InterPro" id="IPR037062">
    <property type="entry name" value="Malic_N_dom_sf"/>
</dbReference>
<dbReference type="GO" id="GO:0051287">
    <property type="term" value="F:NAD binding"/>
    <property type="evidence" value="ECO:0007669"/>
    <property type="project" value="InterPro"/>
</dbReference>
<dbReference type="PANTHER" id="PTHR43237">
    <property type="entry name" value="NADP-DEPENDENT MALIC ENZYME"/>
    <property type="match status" value="1"/>
</dbReference>
<dbReference type="InterPro" id="IPR046346">
    <property type="entry name" value="Aminoacid_DH-like_N_sf"/>
</dbReference>
<dbReference type="InterPro" id="IPR051674">
    <property type="entry name" value="Malate_Decarboxylase"/>
</dbReference>
<evidence type="ECO:0000313" key="7">
    <source>
        <dbReference type="EMBL" id="ABC44896.1"/>
    </source>
</evidence>
<dbReference type="InterPro" id="IPR002912">
    <property type="entry name" value="ACT_dom"/>
</dbReference>
<dbReference type="SMART" id="SM01274">
    <property type="entry name" value="malic"/>
    <property type="match status" value="1"/>
</dbReference>
<keyword evidence="3" id="KW-0479">Metal-binding</keyword>
<keyword evidence="8" id="KW-1185">Reference proteome</keyword>
<dbReference type="eggNOG" id="COG0281">
    <property type="taxonomic scope" value="Bacteria"/>
</dbReference>
<comment type="pathway">
    <text evidence="5">Amino-acid biosynthesis.</text>
</comment>
<dbReference type="PANTHER" id="PTHR43237:SF4">
    <property type="entry name" value="NADP-DEPENDENT MALIC ENZYME"/>
    <property type="match status" value="1"/>
</dbReference>
<feature type="domain" description="ACT" evidence="6">
    <location>
        <begin position="36"/>
        <end position="110"/>
    </location>
</feature>
<evidence type="ECO:0000256" key="5">
    <source>
        <dbReference type="ARBA" id="ARBA00029440"/>
    </source>
</evidence>
<dbReference type="Gene3D" id="3.30.70.260">
    <property type="match status" value="1"/>
</dbReference>
<dbReference type="InterPro" id="IPR012302">
    <property type="entry name" value="Malic_NAD-bd"/>
</dbReference>
<dbReference type="InterPro" id="IPR015884">
    <property type="entry name" value="Malic_enzyme_CS"/>
</dbReference>
<dbReference type="Pfam" id="PF03949">
    <property type="entry name" value="Malic_M"/>
    <property type="match status" value="1"/>
</dbReference>
<accession>Q2S1M8</accession>
<dbReference type="KEGG" id="sru:SRU_1786"/>
<dbReference type="EnsemblBacteria" id="ABC44896">
    <property type="protein sequence ID" value="ABC44896"/>
    <property type="gene ID" value="SRU_1786"/>
</dbReference>
<dbReference type="AlphaFoldDB" id="Q2S1M8"/>
<dbReference type="SUPFAM" id="SSF55021">
    <property type="entry name" value="ACT-like"/>
    <property type="match status" value="1"/>
</dbReference>
<dbReference type="PROSITE" id="PS51671">
    <property type="entry name" value="ACT"/>
    <property type="match status" value="1"/>
</dbReference>
<dbReference type="OrthoDB" id="9805787at2"/>
<evidence type="ECO:0000256" key="3">
    <source>
        <dbReference type="ARBA" id="ARBA00022723"/>
    </source>
</evidence>
<dbReference type="Pfam" id="PF00390">
    <property type="entry name" value="malic"/>
    <property type="match status" value="1"/>
</dbReference>
<protein>
    <submittedName>
        <fullName evidence="7">NAD-dependent malic enzyme</fullName>
        <ecNumber evidence="7">1.1.1.38</ecNumber>
    </submittedName>
</protein>